<name>A0ACC0XB60_9ROSI</name>
<dbReference type="Proteomes" id="UP001163603">
    <property type="component" value="Chromosome 13"/>
</dbReference>
<comment type="caution">
    <text evidence="1">The sequence shown here is derived from an EMBL/GenBank/DDBJ whole genome shotgun (WGS) entry which is preliminary data.</text>
</comment>
<reference evidence="2" key="1">
    <citation type="journal article" date="2023" name="G3 (Bethesda)">
        <title>Genome assembly and association tests identify interacting loci associated with vigor, precocity, and sex in interspecific pistachio rootstocks.</title>
        <authorList>
            <person name="Palmer W."/>
            <person name="Jacygrad E."/>
            <person name="Sagayaradj S."/>
            <person name="Cavanaugh K."/>
            <person name="Han R."/>
            <person name="Bertier L."/>
            <person name="Beede B."/>
            <person name="Kafkas S."/>
            <person name="Golino D."/>
            <person name="Preece J."/>
            <person name="Michelmore R."/>
        </authorList>
    </citation>
    <scope>NUCLEOTIDE SEQUENCE [LARGE SCALE GENOMIC DNA]</scope>
</reference>
<accession>A0ACC0XB60</accession>
<protein>
    <submittedName>
        <fullName evidence="1">Uncharacterized protein</fullName>
    </submittedName>
</protein>
<organism evidence="1 2">
    <name type="scientific">Pistacia integerrima</name>
    <dbReference type="NCBI Taxonomy" id="434235"/>
    <lineage>
        <taxon>Eukaryota</taxon>
        <taxon>Viridiplantae</taxon>
        <taxon>Streptophyta</taxon>
        <taxon>Embryophyta</taxon>
        <taxon>Tracheophyta</taxon>
        <taxon>Spermatophyta</taxon>
        <taxon>Magnoliopsida</taxon>
        <taxon>eudicotyledons</taxon>
        <taxon>Gunneridae</taxon>
        <taxon>Pentapetalae</taxon>
        <taxon>rosids</taxon>
        <taxon>malvids</taxon>
        <taxon>Sapindales</taxon>
        <taxon>Anacardiaceae</taxon>
        <taxon>Pistacia</taxon>
    </lineage>
</organism>
<sequence length="39" mass="4723">MWNLLDANSFDLWQASPGMLILLKQLLIKFHWESDFFRP</sequence>
<gene>
    <name evidence="1" type="ORF">Pint_21817</name>
</gene>
<dbReference type="EMBL" id="CM047748">
    <property type="protein sequence ID" value="KAJ0014265.1"/>
    <property type="molecule type" value="Genomic_DNA"/>
</dbReference>
<evidence type="ECO:0000313" key="2">
    <source>
        <dbReference type="Proteomes" id="UP001163603"/>
    </source>
</evidence>
<keyword evidence="2" id="KW-1185">Reference proteome</keyword>
<evidence type="ECO:0000313" key="1">
    <source>
        <dbReference type="EMBL" id="KAJ0014265.1"/>
    </source>
</evidence>
<proteinExistence type="predicted"/>